<dbReference type="Gene3D" id="3.40.630.30">
    <property type="match status" value="1"/>
</dbReference>
<dbReference type="STRING" id="1314785.A0A165ED85"/>
<dbReference type="Proteomes" id="UP000076871">
    <property type="component" value="Unassembled WGS sequence"/>
</dbReference>
<proteinExistence type="predicted"/>
<organism evidence="2 3">
    <name type="scientific">Laetiporus sulphureus 93-53</name>
    <dbReference type="NCBI Taxonomy" id="1314785"/>
    <lineage>
        <taxon>Eukaryota</taxon>
        <taxon>Fungi</taxon>
        <taxon>Dikarya</taxon>
        <taxon>Basidiomycota</taxon>
        <taxon>Agaricomycotina</taxon>
        <taxon>Agaricomycetes</taxon>
        <taxon>Polyporales</taxon>
        <taxon>Laetiporus</taxon>
    </lineage>
</organism>
<accession>A0A165ED85</accession>
<evidence type="ECO:0000313" key="2">
    <source>
        <dbReference type="EMBL" id="KZT06783.1"/>
    </source>
</evidence>
<gene>
    <name evidence="2" type="ORF">LAESUDRAFT_137040</name>
</gene>
<dbReference type="InterPro" id="IPR016181">
    <property type="entry name" value="Acyl_CoA_acyltransferase"/>
</dbReference>
<dbReference type="SUPFAM" id="SSF55729">
    <property type="entry name" value="Acyl-CoA N-acyltransferases (Nat)"/>
    <property type="match status" value="1"/>
</dbReference>
<dbReference type="InterPro" id="IPR000182">
    <property type="entry name" value="GNAT_dom"/>
</dbReference>
<dbReference type="PROSITE" id="PS51186">
    <property type="entry name" value="GNAT"/>
    <property type="match status" value="1"/>
</dbReference>
<dbReference type="InParanoid" id="A0A165ED85"/>
<feature type="domain" description="N-acetyltransferase" evidence="1">
    <location>
        <begin position="83"/>
        <end position="230"/>
    </location>
</feature>
<evidence type="ECO:0000313" key="3">
    <source>
        <dbReference type="Proteomes" id="UP000076871"/>
    </source>
</evidence>
<dbReference type="GeneID" id="63818340"/>
<dbReference type="RefSeq" id="XP_040764523.1">
    <property type="nucleotide sequence ID" value="XM_040901308.1"/>
</dbReference>
<evidence type="ECO:0000259" key="1">
    <source>
        <dbReference type="PROSITE" id="PS51186"/>
    </source>
</evidence>
<sequence length="241" mass="27638">MESGNALPNGPTCKPLKYKEVPRAVYVTLMANDNDPLKHYMDDTPDSRRSNNRDLRTRTALYLMFTDAVRRHEAWAVDGGDSVIMYTSAPDLLPRFRRVMNSFVRKTIDHFLRLLRKPMLTRQQIMRRQKVDQKVTVATEEAIGSRAKELFYVSGLSTRPGKQRRGYASALVKLVTSLADEQCRGVWLYTNKRTTGFYAQFGFTTIKSFAVGEDDPTWTEVPVVMCIMLREPQTPPSVYKD</sequence>
<protein>
    <recommendedName>
        <fullName evidence="1">N-acetyltransferase domain-containing protein</fullName>
    </recommendedName>
</protein>
<dbReference type="GO" id="GO:0016747">
    <property type="term" value="F:acyltransferase activity, transferring groups other than amino-acyl groups"/>
    <property type="evidence" value="ECO:0007669"/>
    <property type="project" value="InterPro"/>
</dbReference>
<dbReference type="Pfam" id="PF00583">
    <property type="entry name" value="Acetyltransf_1"/>
    <property type="match status" value="1"/>
</dbReference>
<dbReference type="PANTHER" id="PTHR42791">
    <property type="entry name" value="GNAT FAMILY ACETYLTRANSFERASE"/>
    <property type="match status" value="1"/>
</dbReference>
<dbReference type="OrthoDB" id="2744543at2759"/>
<dbReference type="CDD" id="cd04301">
    <property type="entry name" value="NAT_SF"/>
    <property type="match status" value="1"/>
</dbReference>
<reference evidence="2 3" key="1">
    <citation type="journal article" date="2016" name="Mol. Biol. Evol.">
        <title>Comparative Genomics of Early-Diverging Mushroom-Forming Fungi Provides Insights into the Origins of Lignocellulose Decay Capabilities.</title>
        <authorList>
            <person name="Nagy L.G."/>
            <person name="Riley R."/>
            <person name="Tritt A."/>
            <person name="Adam C."/>
            <person name="Daum C."/>
            <person name="Floudas D."/>
            <person name="Sun H."/>
            <person name="Yadav J.S."/>
            <person name="Pangilinan J."/>
            <person name="Larsson K.H."/>
            <person name="Matsuura K."/>
            <person name="Barry K."/>
            <person name="Labutti K."/>
            <person name="Kuo R."/>
            <person name="Ohm R.A."/>
            <person name="Bhattacharya S.S."/>
            <person name="Shirouzu T."/>
            <person name="Yoshinaga Y."/>
            <person name="Martin F.M."/>
            <person name="Grigoriev I.V."/>
            <person name="Hibbett D.S."/>
        </authorList>
    </citation>
    <scope>NUCLEOTIDE SEQUENCE [LARGE SCALE GENOMIC DNA]</scope>
    <source>
        <strain evidence="2 3">93-53</strain>
    </source>
</reference>
<dbReference type="EMBL" id="KV427622">
    <property type="protein sequence ID" value="KZT06783.1"/>
    <property type="molecule type" value="Genomic_DNA"/>
</dbReference>
<name>A0A165ED85_9APHY</name>
<keyword evidence="3" id="KW-1185">Reference proteome</keyword>
<dbReference type="PANTHER" id="PTHR42791:SF1">
    <property type="entry name" value="N-ACETYLTRANSFERASE DOMAIN-CONTAINING PROTEIN"/>
    <property type="match status" value="1"/>
</dbReference>
<dbReference type="AlphaFoldDB" id="A0A165ED85"/>
<dbReference type="InterPro" id="IPR052523">
    <property type="entry name" value="Trichothecene_AcTrans"/>
</dbReference>